<accession>A0A2P6PPG1</accession>
<proteinExistence type="predicted"/>
<keyword evidence="2" id="KW-1185">Reference proteome</keyword>
<dbReference type="AlphaFoldDB" id="A0A2P6PPG1"/>
<name>A0A2P6PPG1_ROSCH</name>
<dbReference type="EMBL" id="PDCK01000044">
    <property type="protein sequence ID" value="PRQ23810.1"/>
    <property type="molecule type" value="Genomic_DNA"/>
</dbReference>
<organism evidence="1 2">
    <name type="scientific">Rosa chinensis</name>
    <name type="common">China rose</name>
    <dbReference type="NCBI Taxonomy" id="74649"/>
    <lineage>
        <taxon>Eukaryota</taxon>
        <taxon>Viridiplantae</taxon>
        <taxon>Streptophyta</taxon>
        <taxon>Embryophyta</taxon>
        <taxon>Tracheophyta</taxon>
        <taxon>Spermatophyta</taxon>
        <taxon>Magnoliopsida</taxon>
        <taxon>eudicotyledons</taxon>
        <taxon>Gunneridae</taxon>
        <taxon>Pentapetalae</taxon>
        <taxon>rosids</taxon>
        <taxon>fabids</taxon>
        <taxon>Rosales</taxon>
        <taxon>Rosaceae</taxon>
        <taxon>Rosoideae</taxon>
        <taxon>Rosoideae incertae sedis</taxon>
        <taxon>Rosa</taxon>
    </lineage>
</organism>
<protein>
    <submittedName>
        <fullName evidence="1">Uncharacterized protein</fullName>
    </submittedName>
</protein>
<gene>
    <name evidence="1" type="ORF">RchiOBHm_Chr6g0265491</name>
</gene>
<dbReference type="Proteomes" id="UP000238479">
    <property type="component" value="Chromosome 6"/>
</dbReference>
<comment type="caution">
    <text evidence="1">The sequence shown here is derived from an EMBL/GenBank/DDBJ whole genome shotgun (WGS) entry which is preliminary data.</text>
</comment>
<dbReference type="Gramene" id="PRQ23810">
    <property type="protein sequence ID" value="PRQ23810"/>
    <property type="gene ID" value="RchiOBHm_Chr6g0265491"/>
</dbReference>
<evidence type="ECO:0000313" key="1">
    <source>
        <dbReference type="EMBL" id="PRQ23810.1"/>
    </source>
</evidence>
<sequence length="41" mass="4762">MQTVLGDWVITEAVGSQARTILNQGSISYSCLFTQWQRWTW</sequence>
<evidence type="ECO:0000313" key="2">
    <source>
        <dbReference type="Proteomes" id="UP000238479"/>
    </source>
</evidence>
<reference evidence="1 2" key="1">
    <citation type="journal article" date="2018" name="Nat. Genet.">
        <title>The Rosa genome provides new insights in the design of modern roses.</title>
        <authorList>
            <person name="Bendahmane M."/>
        </authorList>
    </citation>
    <scope>NUCLEOTIDE SEQUENCE [LARGE SCALE GENOMIC DNA]</scope>
    <source>
        <strain evidence="2">cv. Old Blush</strain>
    </source>
</reference>